<evidence type="ECO:0000313" key="1">
    <source>
        <dbReference type="EMBL" id="SHH60323.1"/>
    </source>
</evidence>
<protein>
    <submittedName>
        <fullName evidence="1">Lecithin:cholesterol acyltransferase</fullName>
    </submittedName>
</protein>
<dbReference type="PANTHER" id="PTHR11440">
    <property type="entry name" value="LECITHIN-CHOLESTEROL ACYLTRANSFERASE-RELATED"/>
    <property type="match status" value="1"/>
</dbReference>
<dbReference type="AlphaFoldDB" id="A0A1M5UCB1"/>
<dbReference type="EMBL" id="FQXO01000031">
    <property type="protein sequence ID" value="SHH60323.1"/>
    <property type="molecule type" value="Genomic_DNA"/>
</dbReference>
<proteinExistence type="predicted"/>
<dbReference type="InterPro" id="IPR003386">
    <property type="entry name" value="LACT/PDAT_acylTrfase"/>
</dbReference>
<dbReference type="GO" id="GO:0008374">
    <property type="term" value="F:O-acyltransferase activity"/>
    <property type="evidence" value="ECO:0007669"/>
    <property type="project" value="InterPro"/>
</dbReference>
<dbReference type="RefSeq" id="WP_073196409.1">
    <property type="nucleotide sequence ID" value="NZ_FQXO01000031.1"/>
</dbReference>
<keyword evidence="2" id="KW-1185">Reference proteome</keyword>
<dbReference type="SUPFAM" id="SSF53474">
    <property type="entry name" value="alpha/beta-Hydrolases"/>
    <property type="match status" value="1"/>
</dbReference>
<gene>
    <name evidence="1" type="ORF">SAMN02745135_01349</name>
</gene>
<dbReference type="OrthoDB" id="9765872at2"/>
<keyword evidence="1" id="KW-0808">Transferase</keyword>
<name>A0A1M5UCB1_9FIRM</name>
<dbReference type="Proteomes" id="UP000183967">
    <property type="component" value="Unassembled WGS sequence"/>
</dbReference>
<accession>A0A1M5UCB1</accession>
<dbReference type="Pfam" id="PF02450">
    <property type="entry name" value="LCAT"/>
    <property type="match status" value="1"/>
</dbReference>
<keyword evidence="1" id="KW-0012">Acyltransferase</keyword>
<reference evidence="2" key="1">
    <citation type="submission" date="2016-11" db="EMBL/GenBank/DDBJ databases">
        <authorList>
            <person name="Varghese N."/>
            <person name="Submissions S."/>
        </authorList>
    </citation>
    <scope>NUCLEOTIDE SEQUENCE [LARGE SCALE GENOMIC DNA]</scope>
    <source>
        <strain evidence="2">DSM 13643</strain>
    </source>
</reference>
<dbReference type="GO" id="GO:0006629">
    <property type="term" value="P:lipid metabolic process"/>
    <property type="evidence" value="ECO:0007669"/>
    <property type="project" value="InterPro"/>
</dbReference>
<dbReference type="InterPro" id="IPR029058">
    <property type="entry name" value="AB_hydrolase_fold"/>
</dbReference>
<dbReference type="Gene3D" id="3.40.50.1820">
    <property type="entry name" value="alpha/beta hydrolase"/>
    <property type="match status" value="1"/>
</dbReference>
<sequence length="427" mass="49607">MFFKYPIVFIPGLFGSIGSDIIPGTGEFRFGPAEYVYRPIIEDLNKLGYRLDENLFIAFYDWRKENIYSAQKYLIPVIKKAKQNTKKEKVNIICHSMGGIVARAYIQSDFYENDVDKLIMISTPNSGAVNAYYFWAGGELPYKEYSDSLFFKILWEGFIWILKIIHGEKDNLSLLHNYFPSVKDLLPSNEYGDYLFIEKNNKFIRFIPVSQINSKNEFLNILNKKIYEMYQKGIKVYLIAGTGKQTRKYLCVEKTSKSKRWFDGKPKYEVYTMNGDGTVTEDSVYTVYGDRYKIKGDHVEILKECRNILSSILNVKVTRRFIRIKHRKMVNIYSIIASNIDGISISNNRGCNVMFNNSYIKAGQLYVEKLGQNFYWIIVNNDKLKNLTINIKTKDKQAKVMILKGSENSIVKKVDGVVNKENFILKI</sequence>
<evidence type="ECO:0000313" key="2">
    <source>
        <dbReference type="Proteomes" id="UP000183967"/>
    </source>
</evidence>
<organism evidence="1 2">
    <name type="scientific">Caloranaerobacter azorensis DSM 13643</name>
    <dbReference type="NCBI Taxonomy" id="1121264"/>
    <lineage>
        <taxon>Bacteria</taxon>
        <taxon>Bacillati</taxon>
        <taxon>Bacillota</taxon>
        <taxon>Tissierellia</taxon>
        <taxon>Tissierellales</taxon>
        <taxon>Thermohalobacteraceae</taxon>
        <taxon>Caloranaerobacter</taxon>
    </lineage>
</organism>